<protein>
    <submittedName>
        <fullName evidence="2">Uncharacterized protein</fullName>
    </submittedName>
</protein>
<sequence>MFGIHGARPHPTGNSPLHLSECHRLKAMSRGKFEVDLDRLRATANTLSTVAKTLEAGSMPSSVDAGSSTQELGSTLEALRTTCAKAATSTRKLADEMTSTVKHYEQSDRTAANTVRHSAGGK</sequence>
<name>K6W6K8_9MICO</name>
<reference evidence="2 3" key="1">
    <citation type="submission" date="2012-08" db="EMBL/GenBank/DDBJ databases">
        <title>Whole genome shotgun sequence of Austwickia chelonae NBRC 105200.</title>
        <authorList>
            <person name="Yoshida I."/>
            <person name="Hosoyama A."/>
            <person name="Tsuchikane K."/>
            <person name="Katsumata H."/>
            <person name="Ando Y."/>
            <person name="Ohji S."/>
            <person name="Hamada M."/>
            <person name="Tamura T."/>
            <person name="Yamazoe A."/>
            <person name="Yamazaki S."/>
            <person name="Fujita N."/>
        </authorList>
    </citation>
    <scope>NUCLEOTIDE SEQUENCE [LARGE SCALE GENOMIC DNA]</scope>
    <source>
        <strain evidence="2 3">NBRC 105200</strain>
    </source>
</reference>
<dbReference type="EMBL" id="BAGZ01000005">
    <property type="protein sequence ID" value="GAB77477.1"/>
    <property type="molecule type" value="Genomic_DNA"/>
</dbReference>
<feature type="region of interest" description="Disordered" evidence="1">
    <location>
        <begin position="95"/>
        <end position="122"/>
    </location>
</feature>
<dbReference type="AlphaFoldDB" id="K6W6K8"/>
<keyword evidence="3" id="KW-1185">Reference proteome</keyword>
<evidence type="ECO:0000313" key="2">
    <source>
        <dbReference type="EMBL" id="GAB77477.1"/>
    </source>
</evidence>
<proteinExistence type="predicted"/>
<comment type="caution">
    <text evidence="2">The sequence shown here is derived from an EMBL/GenBank/DDBJ whole genome shotgun (WGS) entry which is preliminary data.</text>
</comment>
<dbReference type="STRING" id="100225.SAMN05421595_1313"/>
<evidence type="ECO:0000256" key="1">
    <source>
        <dbReference type="SAM" id="MobiDB-lite"/>
    </source>
</evidence>
<organism evidence="2 3">
    <name type="scientific">Austwickia chelonae NBRC 105200</name>
    <dbReference type="NCBI Taxonomy" id="1184607"/>
    <lineage>
        <taxon>Bacteria</taxon>
        <taxon>Bacillati</taxon>
        <taxon>Actinomycetota</taxon>
        <taxon>Actinomycetes</taxon>
        <taxon>Micrococcales</taxon>
        <taxon>Dermatophilaceae</taxon>
        <taxon>Austwickia</taxon>
    </lineage>
</organism>
<evidence type="ECO:0000313" key="3">
    <source>
        <dbReference type="Proteomes" id="UP000008495"/>
    </source>
</evidence>
<gene>
    <name evidence="2" type="ORF">AUCHE_05_03890</name>
</gene>
<dbReference type="Proteomes" id="UP000008495">
    <property type="component" value="Unassembled WGS sequence"/>
</dbReference>
<accession>K6W6K8</accession>